<dbReference type="InterPro" id="IPR025646">
    <property type="entry name" value="DUF4350"/>
</dbReference>
<feature type="domain" description="DUF4350" evidence="1">
    <location>
        <begin position="41"/>
        <end position="232"/>
    </location>
</feature>
<proteinExistence type="predicted"/>
<protein>
    <recommendedName>
        <fullName evidence="1">DUF4350 domain-containing protein</fullName>
    </recommendedName>
</protein>
<sequence>MKTRQQQVLVGVLLALVLIILILQATAKPPLNWKESYDRMDKSPYGGRVFYEQFLKAIDPTPVKEIHVSTYEWLRSEPGDGTLLVFNSSFYSDKETTKRLLQWIEAGNTAFISARYMEERFLDSLGIKIQSIIELENFREHSSLFVGEEQGGTSNEFRFERITPLTYFSFTDSLAIQVLGSNKFADSTKDALPNFIQLSYGEGQVLLHLFPLAFSNYFLLDKENKTYTEAILGYLPMDQPIFYDHYIKNGKSIFASPMYLFLSNQHLKWAYYSVVAMLLCWIVFEGRRKQRSIPVIKPLANQTVDFAETIASMYLEKKAYHENILQQITLFLEYCRNTFRVSTETIDEEVIQKIAARSGYPLEKTRELFAYVAILEHKKESTQADVIALHKKINEFKLVQHGRK</sequence>
<dbReference type="Pfam" id="PF14258">
    <property type="entry name" value="DUF4350"/>
    <property type="match status" value="1"/>
</dbReference>
<organism evidence="2 3">
    <name type="scientific">Mongoliitalea lutea</name>
    <dbReference type="NCBI Taxonomy" id="849756"/>
    <lineage>
        <taxon>Bacteria</taxon>
        <taxon>Pseudomonadati</taxon>
        <taxon>Bacteroidota</taxon>
        <taxon>Cytophagia</taxon>
        <taxon>Cytophagales</taxon>
        <taxon>Cyclobacteriaceae</taxon>
        <taxon>Mongoliitalea</taxon>
    </lineage>
</organism>
<keyword evidence="3" id="KW-1185">Reference proteome</keyword>
<gene>
    <name evidence="2" type="ORF">GCM10008106_23980</name>
</gene>
<evidence type="ECO:0000313" key="2">
    <source>
        <dbReference type="EMBL" id="GHB42176.1"/>
    </source>
</evidence>
<evidence type="ECO:0000313" key="3">
    <source>
        <dbReference type="Proteomes" id="UP000642809"/>
    </source>
</evidence>
<reference evidence="2" key="1">
    <citation type="journal article" date="2014" name="Int. J. Syst. Evol. Microbiol.">
        <title>Complete genome sequence of Corynebacterium casei LMG S-19264T (=DSM 44701T), isolated from a smear-ripened cheese.</title>
        <authorList>
            <consortium name="US DOE Joint Genome Institute (JGI-PGF)"/>
            <person name="Walter F."/>
            <person name="Albersmeier A."/>
            <person name="Kalinowski J."/>
            <person name="Ruckert C."/>
        </authorList>
    </citation>
    <scope>NUCLEOTIDE SEQUENCE</scope>
    <source>
        <strain evidence="2">KCTC 23224</strain>
    </source>
</reference>
<dbReference type="AlphaFoldDB" id="A0A8J3D0D4"/>
<comment type="caution">
    <text evidence="2">The sequence shown here is derived from an EMBL/GenBank/DDBJ whole genome shotgun (WGS) entry which is preliminary data.</text>
</comment>
<dbReference type="Proteomes" id="UP000642809">
    <property type="component" value="Unassembled WGS sequence"/>
</dbReference>
<evidence type="ECO:0000259" key="1">
    <source>
        <dbReference type="Pfam" id="PF14258"/>
    </source>
</evidence>
<dbReference type="RefSeq" id="WP_189582754.1">
    <property type="nucleotide sequence ID" value="NZ_BMYF01000014.1"/>
</dbReference>
<accession>A0A8J3D0D4</accession>
<name>A0A8J3D0D4_9BACT</name>
<reference evidence="2" key="2">
    <citation type="submission" date="2020-09" db="EMBL/GenBank/DDBJ databases">
        <authorList>
            <person name="Sun Q."/>
            <person name="Kim S."/>
        </authorList>
    </citation>
    <scope>NUCLEOTIDE SEQUENCE</scope>
    <source>
        <strain evidence="2">KCTC 23224</strain>
    </source>
</reference>
<dbReference type="EMBL" id="BMYF01000014">
    <property type="protein sequence ID" value="GHB42176.1"/>
    <property type="molecule type" value="Genomic_DNA"/>
</dbReference>